<evidence type="ECO:0000313" key="5">
    <source>
        <dbReference type="EMBL" id="MBA4723843.1"/>
    </source>
</evidence>
<dbReference type="SUPFAM" id="SSF51351">
    <property type="entry name" value="Triosephosphate isomerase (TIM)"/>
    <property type="match status" value="1"/>
</dbReference>
<dbReference type="GO" id="GO:0004807">
    <property type="term" value="F:triose-phosphate isomerase activity"/>
    <property type="evidence" value="ECO:0007669"/>
    <property type="project" value="UniProtKB-UniRule"/>
</dbReference>
<accession>A0A838YQV3</accession>
<comment type="subcellular location">
    <subcellularLocation>
        <location evidence="4">Cytoplasm</location>
    </subcellularLocation>
</comment>
<proteinExistence type="inferred from homology"/>
<dbReference type="PANTHER" id="PTHR21139">
    <property type="entry name" value="TRIOSEPHOSPHATE ISOMERASE"/>
    <property type="match status" value="1"/>
</dbReference>
<keyword evidence="3 4" id="KW-0413">Isomerase</keyword>
<dbReference type="GO" id="GO:0019563">
    <property type="term" value="P:glycerol catabolic process"/>
    <property type="evidence" value="ECO:0007669"/>
    <property type="project" value="TreeGrafter"/>
</dbReference>
<dbReference type="Proteomes" id="UP000585327">
    <property type="component" value="Unassembled WGS sequence"/>
</dbReference>
<comment type="pathway">
    <text evidence="4">Carbohydrate degradation; glycolysis; D-glyceraldehyde 3-phosphate from glycerone phosphate: step 1/1.</text>
</comment>
<evidence type="ECO:0000256" key="2">
    <source>
        <dbReference type="ARBA" id="ARBA00007422"/>
    </source>
</evidence>
<reference evidence="5 6" key="1">
    <citation type="submission" date="2020-06" db="EMBL/GenBank/DDBJ databases">
        <title>Dysbiosis in marine aquaculture revealed through microbiome analysis: reverse ecology for environmental sustainability.</title>
        <authorList>
            <person name="Haro-Moreno J.M."/>
            <person name="Coutinho F.H."/>
            <person name="Zaragoza-Solas A."/>
            <person name="Picazo A."/>
            <person name="Almagro-Moreno S."/>
            <person name="Lopez-Perez M."/>
        </authorList>
    </citation>
    <scope>NUCLEOTIDE SEQUENCE [LARGE SCALE GENOMIC DNA]</scope>
    <source>
        <strain evidence="5">MCMED-G42</strain>
    </source>
</reference>
<comment type="caution">
    <text evidence="5">The sequence shown here is derived from an EMBL/GenBank/DDBJ whole genome shotgun (WGS) entry which is preliminary data.</text>
</comment>
<dbReference type="Pfam" id="PF00121">
    <property type="entry name" value="TIM"/>
    <property type="match status" value="1"/>
</dbReference>
<dbReference type="Gene3D" id="3.20.20.70">
    <property type="entry name" value="Aldolase class I"/>
    <property type="match status" value="1"/>
</dbReference>
<organism evidence="5 6">
    <name type="scientific">SAR86 cluster bacterium</name>
    <dbReference type="NCBI Taxonomy" id="2030880"/>
    <lineage>
        <taxon>Bacteria</taxon>
        <taxon>Pseudomonadati</taxon>
        <taxon>Pseudomonadota</taxon>
        <taxon>Gammaproteobacteria</taxon>
        <taxon>SAR86 cluster</taxon>
    </lineage>
</organism>
<dbReference type="GO" id="GO:0005829">
    <property type="term" value="C:cytosol"/>
    <property type="evidence" value="ECO:0007669"/>
    <property type="project" value="TreeGrafter"/>
</dbReference>
<protein>
    <recommendedName>
        <fullName evidence="4">Triosephosphate isomerase</fullName>
        <ecNumber evidence="4">5.3.1.1</ecNumber>
    </recommendedName>
</protein>
<keyword evidence="4" id="KW-0963">Cytoplasm</keyword>
<dbReference type="InterPro" id="IPR020861">
    <property type="entry name" value="Triosephosphate_isomerase_AS"/>
</dbReference>
<dbReference type="PROSITE" id="PS51440">
    <property type="entry name" value="TIM_2"/>
    <property type="match status" value="1"/>
</dbReference>
<dbReference type="UniPathway" id="UPA00138"/>
<evidence type="ECO:0000313" key="6">
    <source>
        <dbReference type="Proteomes" id="UP000585327"/>
    </source>
</evidence>
<comment type="pathway">
    <text evidence="1">Carbohydrate metabolism; erythritol degradation.</text>
</comment>
<sequence>MIIANFKSNGSSKMFKVWIKDFKTNIKTIDSNIGISPPYLYIDQLKNILFSNDIDSILIGSQDVDHSTGARTGAISASMLLDLKCKYAIIGHSERRSLFNEDNKTIEEKFRCLESNNIMQVLCIGETLEEMEYGKTLNVLNEQITSVLKNKILNNTLIAYEPIWAIGTGKTPTSIQVNETNQYIKDVVQSTTANNYLPKVLYGGSVNSENAAAFFSCENIDGALVGGASLDGKHFAEIVNEFNRIK</sequence>
<dbReference type="EMBL" id="JACETM010000007">
    <property type="protein sequence ID" value="MBA4723843.1"/>
    <property type="molecule type" value="Genomic_DNA"/>
</dbReference>
<evidence type="ECO:0000256" key="1">
    <source>
        <dbReference type="ARBA" id="ARBA00004939"/>
    </source>
</evidence>
<dbReference type="UniPathway" id="UPA00109">
    <property type="reaction ID" value="UER00189"/>
</dbReference>
<dbReference type="GO" id="GO:0006096">
    <property type="term" value="P:glycolytic process"/>
    <property type="evidence" value="ECO:0007669"/>
    <property type="project" value="UniProtKB-UniRule"/>
</dbReference>
<dbReference type="InterPro" id="IPR000652">
    <property type="entry name" value="Triosephosphate_isomerase"/>
</dbReference>
<dbReference type="GO" id="GO:0046166">
    <property type="term" value="P:glyceraldehyde-3-phosphate biosynthetic process"/>
    <property type="evidence" value="ECO:0007669"/>
    <property type="project" value="TreeGrafter"/>
</dbReference>
<dbReference type="EC" id="5.3.1.1" evidence="4"/>
<dbReference type="InterPro" id="IPR035990">
    <property type="entry name" value="TIM_sf"/>
</dbReference>
<dbReference type="PANTHER" id="PTHR21139:SF42">
    <property type="entry name" value="TRIOSEPHOSPHATE ISOMERASE"/>
    <property type="match status" value="1"/>
</dbReference>
<dbReference type="InterPro" id="IPR013785">
    <property type="entry name" value="Aldolase_TIM"/>
</dbReference>
<keyword evidence="4" id="KW-0324">Glycolysis</keyword>
<gene>
    <name evidence="5" type="primary">tpiA</name>
    <name evidence="5" type="ORF">H2021_01375</name>
</gene>
<comment type="pathway">
    <text evidence="4">Carbohydrate biosynthesis; gluconeogenesis.</text>
</comment>
<dbReference type="PROSITE" id="PS00171">
    <property type="entry name" value="TIM_1"/>
    <property type="match status" value="1"/>
</dbReference>
<keyword evidence="4" id="KW-0312">Gluconeogenesis</keyword>
<dbReference type="CDD" id="cd00311">
    <property type="entry name" value="TIM"/>
    <property type="match status" value="1"/>
</dbReference>
<evidence type="ECO:0000256" key="4">
    <source>
        <dbReference type="RuleBase" id="RU363013"/>
    </source>
</evidence>
<comment type="catalytic activity">
    <reaction evidence="4">
        <text>D-glyceraldehyde 3-phosphate = dihydroxyacetone phosphate</text>
        <dbReference type="Rhea" id="RHEA:18585"/>
        <dbReference type="ChEBI" id="CHEBI:57642"/>
        <dbReference type="ChEBI" id="CHEBI:59776"/>
        <dbReference type="EC" id="5.3.1.1"/>
    </reaction>
</comment>
<dbReference type="GO" id="GO:0006094">
    <property type="term" value="P:gluconeogenesis"/>
    <property type="evidence" value="ECO:0007669"/>
    <property type="project" value="UniProtKB-UniPathway"/>
</dbReference>
<name>A0A838YQV3_9GAMM</name>
<dbReference type="NCBIfam" id="TIGR00419">
    <property type="entry name" value="tim"/>
    <property type="match status" value="1"/>
</dbReference>
<comment type="similarity">
    <text evidence="2 4">Belongs to the triosephosphate isomerase family.</text>
</comment>
<evidence type="ECO:0000256" key="3">
    <source>
        <dbReference type="ARBA" id="ARBA00023235"/>
    </source>
</evidence>
<comment type="subunit">
    <text evidence="4">Homodimer.</text>
</comment>
<dbReference type="AlphaFoldDB" id="A0A838YQV3"/>